<feature type="domain" description="DUF7344" evidence="1">
    <location>
        <begin position="16"/>
        <end position="94"/>
    </location>
</feature>
<evidence type="ECO:0000313" key="2">
    <source>
        <dbReference type="EMBL" id="MFC7138304.1"/>
    </source>
</evidence>
<evidence type="ECO:0000259" key="1">
    <source>
        <dbReference type="Pfam" id="PF24035"/>
    </source>
</evidence>
<name>A0ABD5XX76_9EURY</name>
<proteinExistence type="predicted"/>
<organism evidence="2 3">
    <name type="scientific">Halosimplex aquaticum</name>
    <dbReference type="NCBI Taxonomy" id="3026162"/>
    <lineage>
        <taxon>Archaea</taxon>
        <taxon>Methanobacteriati</taxon>
        <taxon>Methanobacteriota</taxon>
        <taxon>Stenosarchaea group</taxon>
        <taxon>Halobacteria</taxon>
        <taxon>Halobacteriales</taxon>
        <taxon>Haloarculaceae</taxon>
        <taxon>Halosimplex</taxon>
    </lineage>
</organism>
<keyword evidence="3" id="KW-1185">Reference proteome</keyword>
<accession>A0ABD5XX76</accession>
<comment type="caution">
    <text evidence="2">The sequence shown here is derived from an EMBL/GenBank/DDBJ whole genome shotgun (WGS) entry which is preliminary data.</text>
</comment>
<gene>
    <name evidence="2" type="ORF">ACFQMA_00455</name>
</gene>
<sequence>METHPTDETRSVTDAFGLLGHRYRRYAVRTLGEHRCELALADLADEAARLEYDDDLSAIASEDVRELYLSLYHTHVPKLVEGNAVTYDQDADIVAPLDRIDSLVQVLDAVE</sequence>
<evidence type="ECO:0000313" key="3">
    <source>
        <dbReference type="Proteomes" id="UP001596432"/>
    </source>
</evidence>
<dbReference type="AlphaFoldDB" id="A0ABD5XX76"/>
<dbReference type="EMBL" id="JBHTAS010000001">
    <property type="protein sequence ID" value="MFC7138304.1"/>
    <property type="molecule type" value="Genomic_DNA"/>
</dbReference>
<dbReference type="GeneID" id="78818541"/>
<protein>
    <recommendedName>
        <fullName evidence="1">DUF7344 domain-containing protein</fullName>
    </recommendedName>
</protein>
<dbReference type="RefSeq" id="WP_274323936.1">
    <property type="nucleotide sequence ID" value="NZ_CP118158.1"/>
</dbReference>
<dbReference type="Pfam" id="PF24035">
    <property type="entry name" value="DUF7344"/>
    <property type="match status" value="1"/>
</dbReference>
<dbReference type="InterPro" id="IPR055768">
    <property type="entry name" value="DUF7344"/>
</dbReference>
<dbReference type="Proteomes" id="UP001596432">
    <property type="component" value="Unassembled WGS sequence"/>
</dbReference>
<reference evidence="2 3" key="1">
    <citation type="journal article" date="2019" name="Int. J. Syst. Evol. Microbiol.">
        <title>The Global Catalogue of Microorganisms (GCM) 10K type strain sequencing project: providing services to taxonomists for standard genome sequencing and annotation.</title>
        <authorList>
            <consortium name="The Broad Institute Genomics Platform"/>
            <consortium name="The Broad Institute Genome Sequencing Center for Infectious Disease"/>
            <person name="Wu L."/>
            <person name="Ma J."/>
        </authorList>
    </citation>
    <scope>NUCLEOTIDE SEQUENCE [LARGE SCALE GENOMIC DNA]</scope>
    <source>
        <strain evidence="2 3">XZYJT29</strain>
    </source>
</reference>